<sequence>MELKKGIDTMKFSTLPPKGTFDVLPKDMELRNYVKDVIRHTYISRGFNEIETPMLENIDLMTNSDGGENLRLIFKILKRGEKLEFRDEVNPDDLCDLALRFDLTLPLSRYYAKNRNELENPFKAFQMGYVFRAERPQKGRYRQFIQSDIDIIGDNSIFAEITILKTVALALAKLGFSNSTIKINDRRLLREIVVKSGLEENFETVCISLDKLDKIGLQGVKEELIDKGISDQKAEELLTSLTDLKSKGLQSFDSIYAKELAQIIEAVGRDYTIEFEPSLVRGMGYYTGPIFEIVSDEFNSSIAGGGRYDNLLTKFQKETIPAVGMSIGFERIIQILKDRGFQIPGKGKKVAILVGEYQKLEKAEELAQKYIEEGHIASIFSIVGVSPNKISKKVNSFIKQGFNDVVVVE</sequence>
<dbReference type="PIRSF" id="PIRSF001549">
    <property type="entry name" value="His-tRNA_synth"/>
    <property type="match status" value="1"/>
</dbReference>
<dbReference type="InterPro" id="IPR004516">
    <property type="entry name" value="HisRS/HisZ"/>
</dbReference>
<dbReference type="EC" id="6.1.1.21" evidence="2 7"/>
<dbReference type="GO" id="GO:0140096">
    <property type="term" value="F:catalytic activity, acting on a protein"/>
    <property type="evidence" value="ECO:0007669"/>
    <property type="project" value="UniProtKB-ARBA"/>
</dbReference>
<dbReference type="InterPro" id="IPR006195">
    <property type="entry name" value="aa-tRNA-synth_II"/>
</dbReference>
<evidence type="ECO:0000256" key="4">
    <source>
        <dbReference type="ARBA" id="ARBA00022840"/>
    </source>
</evidence>
<feature type="binding site" evidence="8">
    <location>
        <position position="150"/>
    </location>
    <ligand>
        <name>L-histidine</name>
        <dbReference type="ChEBI" id="CHEBI:57595"/>
    </ligand>
</feature>
<evidence type="ECO:0000313" key="10">
    <source>
        <dbReference type="EMBL" id="SHJ70716.1"/>
    </source>
</evidence>
<evidence type="ECO:0000256" key="2">
    <source>
        <dbReference type="ARBA" id="ARBA00012815"/>
    </source>
</evidence>
<dbReference type="GO" id="GO:0016740">
    <property type="term" value="F:transferase activity"/>
    <property type="evidence" value="ECO:0007669"/>
    <property type="project" value="UniProtKB-ARBA"/>
</dbReference>
<feature type="binding site" evidence="8">
    <location>
        <position position="132"/>
    </location>
    <ligand>
        <name>L-histidine</name>
        <dbReference type="ChEBI" id="CHEBI:57595"/>
    </ligand>
</feature>
<evidence type="ECO:0000256" key="1">
    <source>
        <dbReference type="ARBA" id="ARBA00008226"/>
    </source>
</evidence>
<keyword evidence="10" id="KW-0030">Aminoacyl-tRNA synthetase</keyword>
<dbReference type="Proteomes" id="UP000243547">
    <property type="component" value="Unassembled WGS sequence"/>
</dbReference>
<dbReference type="PANTHER" id="PTHR11476:SF7">
    <property type="entry name" value="HISTIDINE--TRNA LIGASE"/>
    <property type="match status" value="1"/>
</dbReference>
<dbReference type="STRING" id="1120989.SAMN02745227_00514"/>
<dbReference type="Gene3D" id="3.30.930.10">
    <property type="entry name" value="Bira Bifunctional Protein, Domain 2"/>
    <property type="match status" value="1"/>
</dbReference>
<dbReference type="GO" id="GO:0004821">
    <property type="term" value="F:histidine-tRNA ligase activity"/>
    <property type="evidence" value="ECO:0007669"/>
    <property type="project" value="UniProtKB-UniRule"/>
</dbReference>
<dbReference type="PROSITE" id="PS50862">
    <property type="entry name" value="AA_TRNA_LIGASE_II"/>
    <property type="match status" value="1"/>
</dbReference>
<reference evidence="11" key="1">
    <citation type="submission" date="2016-11" db="EMBL/GenBank/DDBJ databases">
        <authorList>
            <person name="Varghese N."/>
            <person name="Submissions S."/>
        </authorList>
    </citation>
    <scope>NUCLEOTIDE SEQUENCE [LARGE SCALE GENOMIC DNA]</scope>
    <source>
        <strain evidence="11">DSM 14826</strain>
    </source>
</reference>
<dbReference type="AlphaFoldDB" id="A0A1M6LHQ1"/>
<feature type="binding site" evidence="8">
    <location>
        <begin position="285"/>
        <end position="286"/>
    </location>
    <ligand>
        <name>L-histidine</name>
        <dbReference type="ChEBI" id="CHEBI:57595"/>
    </ligand>
</feature>
<dbReference type="SUPFAM" id="SSF55681">
    <property type="entry name" value="Class II aaRS and biotin synthetases"/>
    <property type="match status" value="1"/>
</dbReference>
<evidence type="ECO:0000313" key="11">
    <source>
        <dbReference type="Proteomes" id="UP000243547"/>
    </source>
</evidence>
<feature type="binding site" evidence="8">
    <location>
        <begin position="102"/>
        <end position="104"/>
    </location>
    <ligand>
        <name>L-histidine</name>
        <dbReference type="ChEBI" id="CHEBI:57595"/>
    </ligand>
</feature>
<name>A0A1M6LHQ1_9FIRM</name>
<accession>A0A1M6LHQ1</accession>
<organism evidence="10 11">
    <name type="scientific">Anaerobranca californiensis DSM 14826</name>
    <dbReference type="NCBI Taxonomy" id="1120989"/>
    <lineage>
        <taxon>Bacteria</taxon>
        <taxon>Bacillati</taxon>
        <taxon>Bacillota</taxon>
        <taxon>Clostridia</taxon>
        <taxon>Eubacteriales</taxon>
        <taxon>Proteinivoracaceae</taxon>
        <taxon>Anaerobranca</taxon>
    </lineage>
</organism>
<dbReference type="CDD" id="cd00773">
    <property type="entry name" value="HisRS-like_core"/>
    <property type="match status" value="1"/>
</dbReference>
<keyword evidence="4" id="KW-0067">ATP-binding</keyword>
<dbReference type="GO" id="GO:0005524">
    <property type="term" value="F:ATP binding"/>
    <property type="evidence" value="ECO:0007669"/>
    <property type="project" value="UniProtKB-KW"/>
</dbReference>
<protein>
    <recommendedName>
        <fullName evidence="2 7">Histidine--tRNA ligase</fullName>
        <ecNumber evidence="2 7">6.1.1.21</ecNumber>
    </recommendedName>
</protein>
<evidence type="ECO:0000256" key="5">
    <source>
        <dbReference type="ARBA" id="ARBA00022917"/>
    </source>
</evidence>
<proteinExistence type="inferred from homology"/>
<dbReference type="InterPro" id="IPR045864">
    <property type="entry name" value="aa-tRNA-synth_II/BPL/LPL"/>
</dbReference>
<keyword evidence="5" id="KW-0648">Protein biosynthesis</keyword>
<evidence type="ECO:0000256" key="6">
    <source>
        <dbReference type="ARBA" id="ARBA00047639"/>
    </source>
</evidence>
<evidence type="ECO:0000256" key="8">
    <source>
        <dbReference type="PIRSR" id="PIRSR001549-1"/>
    </source>
</evidence>
<keyword evidence="3" id="KW-0547">Nucleotide-binding</keyword>
<dbReference type="RefSeq" id="WP_242945778.1">
    <property type="nucleotide sequence ID" value="NZ_FRAI01000005.1"/>
</dbReference>
<feature type="binding site" evidence="8">
    <location>
        <position position="281"/>
    </location>
    <ligand>
        <name>L-histidine</name>
        <dbReference type="ChEBI" id="CHEBI:57595"/>
    </ligand>
</feature>
<keyword evidence="10" id="KW-0436">Ligase</keyword>
<dbReference type="InterPro" id="IPR015807">
    <property type="entry name" value="His-tRNA-ligase"/>
</dbReference>
<evidence type="ECO:0000259" key="9">
    <source>
        <dbReference type="PROSITE" id="PS50862"/>
    </source>
</evidence>
<dbReference type="Pfam" id="PF13393">
    <property type="entry name" value="tRNA-synt_His"/>
    <property type="match status" value="1"/>
</dbReference>
<feature type="domain" description="Aminoacyl-transfer RNA synthetases class-II family profile" evidence="9">
    <location>
        <begin position="19"/>
        <end position="344"/>
    </location>
</feature>
<dbReference type="InterPro" id="IPR041715">
    <property type="entry name" value="HisRS-like_core"/>
</dbReference>
<comment type="catalytic activity">
    <reaction evidence="6">
        <text>tRNA(His) + L-histidine + ATP = L-histidyl-tRNA(His) + AMP + diphosphate + H(+)</text>
        <dbReference type="Rhea" id="RHEA:17313"/>
        <dbReference type="Rhea" id="RHEA-COMP:9665"/>
        <dbReference type="Rhea" id="RHEA-COMP:9689"/>
        <dbReference type="ChEBI" id="CHEBI:15378"/>
        <dbReference type="ChEBI" id="CHEBI:30616"/>
        <dbReference type="ChEBI" id="CHEBI:33019"/>
        <dbReference type="ChEBI" id="CHEBI:57595"/>
        <dbReference type="ChEBI" id="CHEBI:78442"/>
        <dbReference type="ChEBI" id="CHEBI:78527"/>
        <dbReference type="ChEBI" id="CHEBI:456215"/>
        <dbReference type="EC" id="6.1.1.21"/>
    </reaction>
</comment>
<dbReference type="EMBL" id="FRAI01000005">
    <property type="protein sequence ID" value="SHJ70716.1"/>
    <property type="molecule type" value="Genomic_DNA"/>
</dbReference>
<dbReference type="NCBIfam" id="TIGR00442">
    <property type="entry name" value="hisS"/>
    <property type="match status" value="1"/>
</dbReference>
<evidence type="ECO:0000256" key="3">
    <source>
        <dbReference type="ARBA" id="ARBA00022741"/>
    </source>
</evidence>
<gene>
    <name evidence="10" type="ORF">SAMN02745227_00514</name>
</gene>
<dbReference type="GO" id="GO:0006427">
    <property type="term" value="P:histidyl-tRNA aminoacylation"/>
    <property type="evidence" value="ECO:0007669"/>
    <property type="project" value="UniProtKB-UniRule"/>
</dbReference>
<feature type="binding site" evidence="8">
    <location>
        <position position="146"/>
    </location>
    <ligand>
        <name>L-histidine</name>
        <dbReference type="ChEBI" id="CHEBI:57595"/>
    </ligand>
</feature>
<evidence type="ECO:0000256" key="7">
    <source>
        <dbReference type="NCBIfam" id="TIGR00442"/>
    </source>
</evidence>
<keyword evidence="11" id="KW-1185">Reference proteome</keyword>
<dbReference type="PANTHER" id="PTHR11476">
    <property type="entry name" value="HISTIDYL-TRNA SYNTHETASE"/>
    <property type="match status" value="1"/>
</dbReference>
<dbReference type="GO" id="GO:0005737">
    <property type="term" value="C:cytoplasm"/>
    <property type="evidence" value="ECO:0007669"/>
    <property type="project" value="UniProtKB-UniRule"/>
</dbReference>
<comment type="similarity">
    <text evidence="1">Belongs to the class-II aminoacyl-tRNA synthetase family.</text>
</comment>